<proteinExistence type="predicted"/>
<accession>A0AC34GQ42</accession>
<evidence type="ECO:0000313" key="1">
    <source>
        <dbReference type="Proteomes" id="UP000887579"/>
    </source>
</evidence>
<dbReference type="WBParaSite" id="ES5_v2.g6640.t1">
    <property type="protein sequence ID" value="ES5_v2.g6640.t1"/>
    <property type="gene ID" value="ES5_v2.g6640"/>
</dbReference>
<dbReference type="Proteomes" id="UP000887579">
    <property type="component" value="Unplaced"/>
</dbReference>
<reference evidence="2" key="1">
    <citation type="submission" date="2022-11" db="UniProtKB">
        <authorList>
            <consortium name="WormBaseParasite"/>
        </authorList>
    </citation>
    <scope>IDENTIFICATION</scope>
</reference>
<name>A0AC34GQ42_9BILA</name>
<protein>
    <submittedName>
        <fullName evidence="2">Fork-head domain-containing protein</fullName>
    </submittedName>
</protein>
<sequence>MTTFDEMDEELQLPSVKWFLEKSGNNMGKNVAKRNNYKTCASRPPYSYSQIIVHAFFYYGFRKLALSEIYDFFLRRYGYFRQEKSSWRNSVRHLLSLDKRFIKVPRERGERGKGAFWLLDKDAVEEDGTLKPMMVTRQCRKMPIPKRNNNKRDERLKATSKTTTTTTTITDDEMKPHINPIVQKYIERIRLNRQDSESSSSAESSSVMSGETALSSPDSNSGNLLIPISYEYESSSYDDEQKQQNDYYCQLPQSQQSSENAFIINSTKDEELFVFNMDNVNFELPTSDEFDELLDDEFLQYYSNYSDEISI</sequence>
<organism evidence="1 2">
    <name type="scientific">Panagrolaimus sp. ES5</name>
    <dbReference type="NCBI Taxonomy" id="591445"/>
    <lineage>
        <taxon>Eukaryota</taxon>
        <taxon>Metazoa</taxon>
        <taxon>Ecdysozoa</taxon>
        <taxon>Nematoda</taxon>
        <taxon>Chromadorea</taxon>
        <taxon>Rhabditida</taxon>
        <taxon>Tylenchina</taxon>
        <taxon>Panagrolaimomorpha</taxon>
        <taxon>Panagrolaimoidea</taxon>
        <taxon>Panagrolaimidae</taxon>
        <taxon>Panagrolaimus</taxon>
    </lineage>
</organism>
<evidence type="ECO:0000313" key="2">
    <source>
        <dbReference type="WBParaSite" id="ES5_v2.g6640.t1"/>
    </source>
</evidence>